<dbReference type="Pfam" id="PF17826">
    <property type="entry name" value="DUF5588"/>
    <property type="match status" value="1"/>
</dbReference>
<dbReference type="VEuPathDB" id="VectorBase:ISCW006699"/>
<evidence type="ECO:0000313" key="2">
    <source>
        <dbReference type="EnsemblMetazoa" id="ISCW006699-PA"/>
    </source>
</evidence>
<dbReference type="InParanoid" id="B7PPL0"/>
<dbReference type="EMBL" id="ABJB010105226">
    <property type="status" value="NOT_ANNOTATED_CDS"/>
    <property type="molecule type" value="Genomic_DNA"/>
</dbReference>
<accession>B7PPL0</accession>
<evidence type="ECO:0000313" key="1">
    <source>
        <dbReference type="EMBL" id="EEC08532.1"/>
    </source>
</evidence>
<dbReference type="Proteomes" id="UP000001555">
    <property type="component" value="Unassembled WGS sequence"/>
</dbReference>
<dbReference type="InterPro" id="IPR041404">
    <property type="entry name" value="DUF5588"/>
</dbReference>
<dbReference type="VEuPathDB" id="VectorBase:ISCI006699"/>
<gene>
    <name evidence="1" type="ORF">IscW_ISCW006699</name>
</gene>
<dbReference type="PaxDb" id="6945-B7PPL0"/>
<dbReference type="VEuPathDB" id="VectorBase:ISCP_017451"/>
<dbReference type="EMBL" id="ABJB011121541">
    <property type="status" value="NOT_ANNOTATED_CDS"/>
    <property type="molecule type" value="Genomic_DNA"/>
</dbReference>
<sequence>MEFDFDDDVFYSPKIRTQISETCYNAKICTPEWFLSAAGKDTEEQLLLAKHKADYEYYQCDYNNALESYTRCLALVPKSNTAVQRDCIEGKARCCLKLGKTGEALQCAKELESLASNCDHRVALWMMLAEIYHLAANTCEEMAALCRCVLVRPWTSELWYRLSKCYLSQASSVANGISLPSSALMAGASLIRTRFLYQGIYVWTPVVWESAELETTGRGSGAD</sequence>
<dbReference type="OrthoDB" id="6334002at2759"/>
<name>B7PPL0_IXOSC</name>
<dbReference type="EnsemblMetazoa" id="ISCW006699-RA">
    <property type="protein sequence ID" value="ISCW006699-PA"/>
    <property type="gene ID" value="ISCW006699"/>
</dbReference>
<dbReference type="PANTHER" id="PTHR31919:SF1">
    <property type="entry name" value="ZINC FINGERS AND HOMEOBOXES PROTEIN 1, ISOFORM 2"/>
    <property type="match status" value="1"/>
</dbReference>
<dbReference type="HOGENOM" id="CLU_1241335_0_0_1"/>
<proteinExistence type="predicted"/>
<dbReference type="Gene3D" id="1.25.40.10">
    <property type="entry name" value="Tetratricopeptide repeat domain"/>
    <property type="match status" value="1"/>
</dbReference>
<reference evidence="1 3" key="1">
    <citation type="submission" date="2008-03" db="EMBL/GenBank/DDBJ databases">
        <title>Annotation of Ixodes scapularis.</title>
        <authorList>
            <consortium name="Ixodes scapularis Genome Project Consortium"/>
            <person name="Caler E."/>
            <person name="Hannick L.I."/>
            <person name="Bidwell S."/>
            <person name="Joardar V."/>
            <person name="Thiagarajan M."/>
            <person name="Amedeo P."/>
            <person name="Galinsky K.J."/>
            <person name="Schobel S."/>
            <person name="Inman J."/>
            <person name="Hostetler J."/>
            <person name="Miller J."/>
            <person name="Hammond M."/>
            <person name="Megy K."/>
            <person name="Lawson D."/>
            <person name="Kodira C."/>
            <person name="Sutton G."/>
            <person name="Meyer J."/>
            <person name="Hill C.A."/>
            <person name="Birren B."/>
            <person name="Nene V."/>
            <person name="Collins F."/>
            <person name="Alarcon-Chaidez F."/>
            <person name="Wikel S."/>
            <person name="Strausberg R."/>
        </authorList>
    </citation>
    <scope>NUCLEOTIDE SEQUENCE [LARGE SCALE GENOMIC DNA]</scope>
    <source>
        <strain evidence="3">Wikel</strain>
        <strain evidence="1">Wikel colony</strain>
    </source>
</reference>
<dbReference type="PANTHER" id="PTHR31919">
    <property type="entry name" value="ZINC FINGERS AND HOMEOBOXES PROTEIN 1, ISOFORM 2"/>
    <property type="match status" value="1"/>
</dbReference>
<reference evidence="2" key="2">
    <citation type="submission" date="2020-05" db="UniProtKB">
        <authorList>
            <consortium name="EnsemblMetazoa"/>
        </authorList>
    </citation>
    <scope>IDENTIFICATION</scope>
    <source>
        <strain evidence="2">wikel</strain>
    </source>
</reference>
<keyword evidence="3" id="KW-1185">Reference proteome</keyword>
<dbReference type="InterPro" id="IPR011990">
    <property type="entry name" value="TPR-like_helical_dom_sf"/>
</dbReference>
<organism>
    <name type="scientific">Ixodes scapularis</name>
    <name type="common">Black-legged tick</name>
    <name type="synonym">Deer tick</name>
    <dbReference type="NCBI Taxonomy" id="6945"/>
    <lineage>
        <taxon>Eukaryota</taxon>
        <taxon>Metazoa</taxon>
        <taxon>Ecdysozoa</taxon>
        <taxon>Arthropoda</taxon>
        <taxon>Chelicerata</taxon>
        <taxon>Arachnida</taxon>
        <taxon>Acari</taxon>
        <taxon>Parasitiformes</taxon>
        <taxon>Ixodida</taxon>
        <taxon>Ixodoidea</taxon>
        <taxon>Ixodidae</taxon>
        <taxon>Ixodinae</taxon>
        <taxon>Ixodes</taxon>
    </lineage>
</organism>
<dbReference type="SUPFAM" id="SSF48452">
    <property type="entry name" value="TPR-like"/>
    <property type="match status" value="1"/>
</dbReference>
<protein>
    <submittedName>
        <fullName evidence="1 2">Uncharacterized protein</fullName>
    </submittedName>
</protein>
<dbReference type="EMBL" id="DS759009">
    <property type="protein sequence ID" value="EEC08532.1"/>
    <property type="molecule type" value="Genomic_DNA"/>
</dbReference>
<dbReference type="AlphaFoldDB" id="B7PPL0"/>
<evidence type="ECO:0000313" key="3">
    <source>
        <dbReference type="Proteomes" id="UP000001555"/>
    </source>
</evidence>